<evidence type="ECO:0000256" key="1">
    <source>
        <dbReference type="SAM" id="Phobius"/>
    </source>
</evidence>
<reference evidence="2 3" key="1">
    <citation type="journal article" date="2010" name="Stand. Genomic Sci.">
        <title>Complete genome sequence of Arcobacter nitrofigilis type strain (CI).</title>
        <authorList>
            <person name="Pati A."/>
            <person name="Gronow S."/>
            <person name="Lapidus A."/>
            <person name="Copeland A."/>
            <person name="Glavina Del Rio T."/>
            <person name="Nolan M."/>
            <person name="Lucas S."/>
            <person name="Tice H."/>
            <person name="Cheng J.F."/>
            <person name="Han C."/>
            <person name="Chertkov O."/>
            <person name="Bruce D."/>
            <person name="Tapia R."/>
            <person name="Goodwin L."/>
            <person name="Pitluck S."/>
            <person name="Liolios K."/>
            <person name="Ivanova N."/>
            <person name="Mavromatis K."/>
            <person name="Chen A."/>
            <person name="Palaniappan K."/>
            <person name="Land M."/>
            <person name="Hauser L."/>
            <person name="Chang Y.J."/>
            <person name="Jeffries C.D."/>
            <person name="Detter J.C."/>
            <person name="Rohde M."/>
            <person name="Goker M."/>
            <person name="Bristow J."/>
            <person name="Eisen J.A."/>
            <person name="Markowitz V."/>
            <person name="Hugenholtz P."/>
            <person name="Klenk H.P."/>
            <person name="Kyrpides N.C."/>
        </authorList>
    </citation>
    <scope>NUCLEOTIDE SEQUENCE [LARGE SCALE GENOMIC DNA]</scope>
    <source>
        <strain evidence="3">ATCC 33309 / DSM 7299 / CCUG 15893 / LMG 7604 / NCTC 12251 / CI</strain>
    </source>
</reference>
<organism evidence="2 3">
    <name type="scientific">Arcobacter nitrofigilis (strain ATCC 33309 / DSM 7299 / CCUG 15893 / LMG 7604 / NCTC 12251 / CI)</name>
    <name type="common">Campylobacter nitrofigilis</name>
    <dbReference type="NCBI Taxonomy" id="572480"/>
    <lineage>
        <taxon>Bacteria</taxon>
        <taxon>Pseudomonadati</taxon>
        <taxon>Campylobacterota</taxon>
        <taxon>Epsilonproteobacteria</taxon>
        <taxon>Campylobacterales</taxon>
        <taxon>Arcobacteraceae</taxon>
        <taxon>Arcobacter</taxon>
    </lineage>
</organism>
<keyword evidence="3" id="KW-1185">Reference proteome</keyword>
<protein>
    <submittedName>
        <fullName evidence="2">Uncharacterized protein</fullName>
    </submittedName>
</protein>
<evidence type="ECO:0000313" key="2">
    <source>
        <dbReference type="EMBL" id="ADG92432.1"/>
    </source>
</evidence>
<proteinExistence type="predicted"/>
<dbReference type="AlphaFoldDB" id="D5V2K0"/>
<dbReference type="EMBL" id="CP001999">
    <property type="protein sequence ID" value="ADG92432.1"/>
    <property type="molecule type" value="Genomic_DNA"/>
</dbReference>
<keyword evidence="1" id="KW-0472">Membrane</keyword>
<dbReference type="KEGG" id="ant:Arnit_0768"/>
<keyword evidence="1" id="KW-0812">Transmembrane</keyword>
<dbReference type="Proteomes" id="UP000000939">
    <property type="component" value="Chromosome"/>
</dbReference>
<feature type="transmembrane region" description="Helical" evidence="1">
    <location>
        <begin position="6"/>
        <end position="29"/>
    </location>
</feature>
<dbReference type="HOGENOM" id="CLU_219608_0_0_7"/>
<evidence type="ECO:0000313" key="3">
    <source>
        <dbReference type="Proteomes" id="UP000000939"/>
    </source>
</evidence>
<keyword evidence="1" id="KW-1133">Transmembrane helix</keyword>
<sequence length="36" mass="4102">MFTQEVTLFTIFTTIAVILVIMAIGIFLVKNKKIED</sequence>
<gene>
    <name evidence="2" type="ordered locus">Arnit_0768</name>
</gene>
<accession>D5V2K0</accession>
<name>D5V2K0_ARCNC</name>